<feature type="compositionally biased region" description="Basic and acidic residues" evidence="1">
    <location>
        <begin position="617"/>
        <end position="630"/>
    </location>
</feature>
<accession>A0ABY7HKL2</accession>
<feature type="region of interest" description="Disordered" evidence="1">
    <location>
        <begin position="612"/>
        <end position="643"/>
    </location>
</feature>
<evidence type="ECO:0000256" key="1">
    <source>
        <dbReference type="SAM" id="MobiDB-lite"/>
    </source>
</evidence>
<dbReference type="EMBL" id="CP114058">
    <property type="protein sequence ID" value="WAS99892.1"/>
    <property type="molecule type" value="Genomic_DNA"/>
</dbReference>
<feature type="region of interest" description="Disordered" evidence="1">
    <location>
        <begin position="817"/>
        <end position="838"/>
    </location>
</feature>
<organism evidence="2 3">
    <name type="scientific">Rouxiella chamberiensis</name>
    <dbReference type="NCBI Taxonomy" id="1513468"/>
    <lineage>
        <taxon>Bacteria</taxon>
        <taxon>Pseudomonadati</taxon>
        <taxon>Pseudomonadota</taxon>
        <taxon>Gammaproteobacteria</taxon>
        <taxon>Enterobacterales</taxon>
        <taxon>Yersiniaceae</taxon>
        <taxon>Rouxiella</taxon>
    </lineage>
</organism>
<reference evidence="2" key="1">
    <citation type="submission" date="2022-12" db="EMBL/GenBank/DDBJ databases">
        <title>Complete genome sequence of an Australian strain of Rouxiella badensis DAR84756 and resolution of the R. badensis DSM100043 and R. chamberiensis DSM28324 genomes.</title>
        <authorList>
            <person name="Paul S."/>
            <person name="Anderson P.J."/>
            <person name="Maynard G."/>
            <person name="Dyall-Smith M."/>
            <person name="Kudinha T."/>
        </authorList>
    </citation>
    <scope>NUCLEOTIDE SEQUENCE</scope>
    <source>
        <strain evidence="2">DSM 28324</strain>
    </source>
</reference>
<proteinExistence type="predicted"/>
<keyword evidence="3" id="KW-1185">Reference proteome</keyword>
<name>A0ABY7HKL2_9GAMM</name>
<dbReference type="Proteomes" id="UP001164712">
    <property type="component" value="Chromosome"/>
</dbReference>
<evidence type="ECO:0000313" key="3">
    <source>
        <dbReference type="Proteomes" id="UP001164712"/>
    </source>
</evidence>
<dbReference type="RefSeq" id="WP_045046128.1">
    <property type="nucleotide sequence ID" value="NZ_CP114058.1"/>
</dbReference>
<evidence type="ECO:0000313" key="2">
    <source>
        <dbReference type="EMBL" id="WAS99892.1"/>
    </source>
</evidence>
<feature type="region of interest" description="Disordered" evidence="1">
    <location>
        <begin position="244"/>
        <end position="281"/>
    </location>
</feature>
<gene>
    <name evidence="2" type="ORF">O1V66_12550</name>
</gene>
<sequence>MNNQSISTNNLAAFAVPASVNGESYLNRRLTGALSTVANNLAVLNSSSQALIARTDVERAISLPQAESWEQQISAVKTQIPRIPLESGTAYARRIHAAAGHWLCREQIAEAAGITTRSLAHIVEFRGETPGTTLMRQVPAEQGETALMYGRRLKTLFPDFPNDDHVCVSQAARATLLSYPEFQRETENVIQLRQDPRAKRRQTESVKEWGKRLRRDYDLSFSECSRLCNARVGIFRSTEYTRPVRHPDVPAEPDAGPGRTSSPVPPSREDKSAEDLTSLSSSVSSLSLDDAALRTQPREKIWSAQPEKLPALLSELQRVRRVSPHDLIDWINREQAMAFAVIAVLGGQAERMGTLMMHETAEALLQALAQDSSLTHDVYGALFPSDREVGLRFVNTLPLLMHRPAGVKITRLLNILSRDLALRGKIKAALGKKYVADSPRSEEYAVNNDFYARVKIASQRITTVTSHQARKILKNLQINNELIGAKKFFAASLINLDDGGLSKPPSLLGKMLSKKRQAPSLPPEERKRLATLCPTRAVSQESPTALTRTLLQKIQQQDKESFSRWQANTESFRARGRQLLEKEAVKSAQQRQQAMAMSTAVAATLAAQNAHRAMARSVEKGRERDAEKEQQWQLSRAGRDDFNERMRHASPNIMAVAAGAMIDAAVQDMQDMTQASTSLPQRIVATRQQPFDAPQHETMAAAPVGENSHESSAPSFTVFNQVIDKLNVYFDRLEQTADVALPSEPVNDEDVERLLAQMAEEVSLDLAFSLPDVPLFEPGEHEREDIADYTQWLENQWDQQDEIMSILQYGEEEMAGIAQSGPPVAQRSRPEKSALLAD</sequence>
<protein>
    <submittedName>
        <fullName evidence="2">Uncharacterized protein</fullName>
    </submittedName>
</protein>